<dbReference type="PANTHER" id="PTHR33446">
    <property type="entry name" value="PROTEIN TONB-RELATED"/>
    <property type="match status" value="1"/>
</dbReference>
<dbReference type="SUPFAM" id="SSF74653">
    <property type="entry name" value="TolA/TonB C-terminal domain"/>
    <property type="match status" value="1"/>
</dbReference>
<dbReference type="EMBL" id="DSOL01000073">
    <property type="protein sequence ID" value="HEN27541.1"/>
    <property type="molecule type" value="Genomic_DNA"/>
</dbReference>
<evidence type="ECO:0000313" key="12">
    <source>
        <dbReference type="EMBL" id="HGL17528.1"/>
    </source>
</evidence>
<dbReference type="GO" id="GO:0031992">
    <property type="term" value="F:energy transducer activity"/>
    <property type="evidence" value="ECO:0007669"/>
    <property type="project" value="TreeGrafter"/>
</dbReference>
<comment type="subcellular location">
    <subcellularLocation>
        <location evidence="1">Cell inner membrane</location>
        <topology evidence="1">Single-pass membrane protein</topology>
        <orientation evidence="1">Periplasmic side</orientation>
    </subcellularLocation>
</comment>
<comment type="caution">
    <text evidence="11">The sequence shown here is derived from an EMBL/GenBank/DDBJ whole genome shotgun (WGS) entry which is preliminary data.</text>
</comment>
<evidence type="ECO:0000256" key="4">
    <source>
        <dbReference type="ARBA" id="ARBA00022475"/>
    </source>
</evidence>
<gene>
    <name evidence="11" type="ORF">ENQ77_02530</name>
    <name evidence="12" type="ORF">ENU66_04285</name>
</gene>
<organism evidence="11">
    <name type="scientific">candidate division WOR-3 bacterium</name>
    <dbReference type="NCBI Taxonomy" id="2052148"/>
    <lineage>
        <taxon>Bacteria</taxon>
        <taxon>Bacteria division WOR-3</taxon>
    </lineage>
</organism>
<dbReference type="InterPro" id="IPR037682">
    <property type="entry name" value="TonB_C"/>
</dbReference>
<keyword evidence="3" id="KW-0813">Transport</keyword>
<evidence type="ECO:0000259" key="10">
    <source>
        <dbReference type="PROSITE" id="PS52015"/>
    </source>
</evidence>
<proteinExistence type="inferred from homology"/>
<evidence type="ECO:0000256" key="2">
    <source>
        <dbReference type="ARBA" id="ARBA00006555"/>
    </source>
</evidence>
<keyword evidence="8" id="KW-1133">Transmembrane helix</keyword>
<dbReference type="Pfam" id="PF03544">
    <property type="entry name" value="TonB_C"/>
    <property type="match status" value="1"/>
</dbReference>
<dbReference type="EMBL" id="DTDJ01000029">
    <property type="protein sequence ID" value="HGL17528.1"/>
    <property type="molecule type" value="Genomic_DNA"/>
</dbReference>
<keyword evidence="7" id="KW-0653">Protein transport</keyword>
<dbReference type="GO" id="GO:0098797">
    <property type="term" value="C:plasma membrane protein complex"/>
    <property type="evidence" value="ECO:0007669"/>
    <property type="project" value="TreeGrafter"/>
</dbReference>
<dbReference type="PANTHER" id="PTHR33446:SF2">
    <property type="entry name" value="PROTEIN TONB"/>
    <property type="match status" value="1"/>
</dbReference>
<dbReference type="GO" id="GO:0015031">
    <property type="term" value="P:protein transport"/>
    <property type="evidence" value="ECO:0007669"/>
    <property type="project" value="UniProtKB-KW"/>
</dbReference>
<protein>
    <submittedName>
        <fullName evidence="11">Energy transducer TonB</fullName>
    </submittedName>
</protein>
<feature type="domain" description="TonB C-terminal" evidence="10">
    <location>
        <begin position="124"/>
        <end position="213"/>
    </location>
</feature>
<keyword evidence="6" id="KW-0812">Transmembrane</keyword>
<accession>A0A7C2K374</accession>
<keyword evidence="5" id="KW-0997">Cell inner membrane</keyword>
<evidence type="ECO:0000256" key="9">
    <source>
        <dbReference type="ARBA" id="ARBA00023136"/>
    </source>
</evidence>
<dbReference type="InterPro" id="IPR006260">
    <property type="entry name" value="TonB/TolA_C"/>
</dbReference>
<dbReference type="GO" id="GO:0055085">
    <property type="term" value="P:transmembrane transport"/>
    <property type="evidence" value="ECO:0007669"/>
    <property type="project" value="InterPro"/>
</dbReference>
<keyword evidence="4" id="KW-1003">Cell membrane</keyword>
<evidence type="ECO:0000256" key="1">
    <source>
        <dbReference type="ARBA" id="ARBA00004383"/>
    </source>
</evidence>
<keyword evidence="9" id="KW-0472">Membrane</keyword>
<evidence type="ECO:0000256" key="6">
    <source>
        <dbReference type="ARBA" id="ARBA00022692"/>
    </source>
</evidence>
<evidence type="ECO:0000256" key="5">
    <source>
        <dbReference type="ARBA" id="ARBA00022519"/>
    </source>
</evidence>
<dbReference type="NCBIfam" id="TIGR01352">
    <property type="entry name" value="tonB_Cterm"/>
    <property type="match status" value="1"/>
</dbReference>
<evidence type="ECO:0000256" key="8">
    <source>
        <dbReference type="ARBA" id="ARBA00022989"/>
    </source>
</evidence>
<evidence type="ECO:0000313" key="11">
    <source>
        <dbReference type="EMBL" id="HEN27541.1"/>
    </source>
</evidence>
<evidence type="ECO:0000256" key="3">
    <source>
        <dbReference type="ARBA" id="ARBA00022448"/>
    </source>
</evidence>
<sequence>MAELGKKKFVRSSELMDEYPDNLARSVFLAEFILLILFLSVRGISVTPYQPKQVESTYVEAAGIEVAKELEVPPPPKPQVTVQVTENATGGEEAEEVEIAPTTVFSELEAPPPATDTTVYDYAVVEVKPQYKKTVPPKYPELARKAGIEGTVFVLAIVGPDGKVRSATVAKSDNPIFNDAAIEAVMQFEFTPAIQQDRPVACKVIVPVRFQLR</sequence>
<name>A0A7C2K374_UNCW3</name>
<dbReference type="Gene3D" id="3.30.1150.10">
    <property type="match status" value="1"/>
</dbReference>
<dbReference type="InterPro" id="IPR051045">
    <property type="entry name" value="TonB-dependent_transducer"/>
</dbReference>
<comment type="similarity">
    <text evidence="2">Belongs to the TonB family.</text>
</comment>
<dbReference type="AlphaFoldDB" id="A0A7C2K374"/>
<reference evidence="11" key="1">
    <citation type="journal article" date="2020" name="mSystems">
        <title>Genome- and Community-Level Interaction Insights into Carbon Utilization and Element Cycling Functions of Hydrothermarchaeota in Hydrothermal Sediment.</title>
        <authorList>
            <person name="Zhou Z."/>
            <person name="Liu Y."/>
            <person name="Xu W."/>
            <person name="Pan J."/>
            <person name="Luo Z.H."/>
            <person name="Li M."/>
        </authorList>
    </citation>
    <scope>NUCLEOTIDE SEQUENCE [LARGE SCALE GENOMIC DNA]</scope>
    <source>
        <strain evidence="11">SpSt-34</strain>
        <strain evidence="12">SpSt-69</strain>
    </source>
</reference>
<dbReference type="PROSITE" id="PS52015">
    <property type="entry name" value="TONB_CTD"/>
    <property type="match status" value="1"/>
</dbReference>
<evidence type="ECO:0000256" key="7">
    <source>
        <dbReference type="ARBA" id="ARBA00022927"/>
    </source>
</evidence>